<evidence type="ECO:0000313" key="2">
    <source>
        <dbReference type="EMBL" id="CAJ0589827.1"/>
    </source>
</evidence>
<protein>
    <submittedName>
        <fullName evidence="2">Uncharacterized protein</fullName>
    </submittedName>
</protein>
<feature type="compositionally biased region" description="Basic and acidic residues" evidence="1">
    <location>
        <begin position="127"/>
        <end position="136"/>
    </location>
</feature>
<proteinExistence type="predicted"/>
<dbReference type="PROSITE" id="PS51257">
    <property type="entry name" value="PROKAR_LIPOPROTEIN"/>
    <property type="match status" value="1"/>
</dbReference>
<keyword evidence="3" id="KW-1185">Reference proteome</keyword>
<feature type="region of interest" description="Disordered" evidence="1">
    <location>
        <begin position="189"/>
        <end position="256"/>
    </location>
</feature>
<accession>A0AA36DLF0</accession>
<gene>
    <name evidence="2" type="ORF">CYNAS_LOCUS1810</name>
</gene>
<comment type="caution">
    <text evidence="2">The sequence shown here is derived from an EMBL/GenBank/DDBJ whole genome shotgun (WGS) entry which is preliminary data.</text>
</comment>
<dbReference type="EMBL" id="CATQJL010000001">
    <property type="protein sequence ID" value="CAJ0589827.1"/>
    <property type="molecule type" value="Genomic_DNA"/>
</dbReference>
<feature type="region of interest" description="Disordered" evidence="1">
    <location>
        <begin position="109"/>
        <end position="136"/>
    </location>
</feature>
<feature type="compositionally biased region" description="Basic and acidic residues" evidence="1">
    <location>
        <begin position="189"/>
        <end position="213"/>
    </location>
</feature>
<evidence type="ECO:0000256" key="1">
    <source>
        <dbReference type="SAM" id="MobiDB-lite"/>
    </source>
</evidence>
<feature type="compositionally biased region" description="Basic residues" evidence="1">
    <location>
        <begin position="214"/>
        <end position="224"/>
    </location>
</feature>
<reference evidence="2" key="1">
    <citation type="submission" date="2023-07" db="EMBL/GenBank/DDBJ databases">
        <authorList>
            <consortium name="CYATHOMIX"/>
        </authorList>
    </citation>
    <scope>NUCLEOTIDE SEQUENCE</scope>
    <source>
        <strain evidence="2">N/A</strain>
    </source>
</reference>
<sequence length="256" mass="29261">MSRLLVVLLLSVAGCWAKRNGTDTIDFCAEYADCMGRANQKSAECLADNATAAASSGKEFCEGALELHKALQALYDEKNEHVEICVRERMPEAANLSHRKLEKCRTAMRKVKRDMAEKRQKRKEKREKKEKPKSCAREAKRMRWQCAKIAKCCSVVKDCNVKSSEHDQIAEKKKELKQLYSTCNVGEKKKLNRKNEKQGGEENKEKKAKDEKPHKKQQKEQKKKNKEEENLSAAKEQKQAALDNTKIVKELPPAKV</sequence>
<name>A0AA36DLF0_CYLNA</name>
<evidence type="ECO:0000313" key="3">
    <source>
        <dbReference type="Proteomes" id="UP001176961"/>
    </source>
</evidence>
<organism evidence="2 3">
    <name type="scientific">Cylicocyclus nassatus</name>
    <name type="common">Nematode worm</name>
    <dbReference type="NCBI Taxonomy" id="53992"/>
    <lineage>
        <taxon>Eukaryota</taxon>
        <taxon>Metazoa</taxon>
        <taxon>Ecdysozoa</taxon>
        <taxon>Nematoda</taxon>
        <taxon>Chromadorea</taxon>
        <taxon>Rhabditida</taxon>
        <taxon>Rhabditina</taxon>
        <taxon>Rhabditomorpha</taxon>
        <taxon>Strongyloidea</taxon>
        <taxon>Strongylidae</taxon>
        <taxon>Cylicocyclus</taxon>
    </lineage>
</organism>
<dbReference type="Proteomes" id="UP001176961">
    <property type="component" value="Unassembled WGS sequence"/>
</dbReference>
<dbReference type="AlphaFoldDB" id="A0AA36DLF0"/>